<gene>
    <name evidence="1" type="ORF">Pla52o_14150</name>
</gene>
<dbReference type="Proteomes" id="UP000316304">
    <property type="component" value="Unassembled WGS sequence"/>
</dbReference>
<protein>
    <submittedName>
        <fullName evidence="1">Uncharacterized protein</fullName>
    </submittedName>
</protein>
<dbReference type="AlphaFoldDB" id="A0A5C6CNC9"/>
<evidence type="ECO:0000313" key="2">
    <source>
        <dbReference type="Proteomes" id="UP000316304"/>
    </source>
</evidence>
<dbReference type="EMBL" id="SJPT01000002">
    <property type="protein sequence ID" value="TWU25117.1"/>
    <property type="molecule type" value="Genomic_DNA"/>
</dbReference>
<sequence length="114" mass="12689">MVIGNAERVAITLVDDDPKTPVLRCVVHKTKCIRDRSDLDVVPCGPFRACRFQAQEAVGPSIKSLEFCGTDLVANRATSMRWDVALAAPARDDDRQWLPLMPFTLPSRTESFDV</sequence>
<name>A0A5C6CNC9_9BACT</name>
<proteinExistence type="predicted"/>
<accession>A0A5C6CNC9</accession>
<comment type="caution">
    <text evidence="1">The sequence shown here is derived from an EMBL/GenBank/DDBJ whole genome shotgun (WGS) entry which is preliminary data.</text>
</comment>
<evidence type="ECO:0000313" key="1">
    <source>
        <dbReference type="EMBL" id="TWU25117.1"/>
    </source>
</evidence>
<keyword evidence="2" id="KW-1185">Reference proteome</keyword>
<organism evidence="1 2">
    <name type="scientific">Novipirellula galeiformis</name>
    <dbReference type="NCBI Taxonomy" id="2528004"/>
    <lineage>
        <taxon>Bacteria</taxon>
        <taxon>Pseudomonadati</taxon>
        <taxon>Planctomycetota</taxon>
        <taxon>Planctomycetia</taxon>
        <taxon>Pirellulales</taxon>
        <taxon>Pirellulaceae</taxon>
        <taxon>Novipirellula</taxon>
    </lineage>
</organism>
<reference evidence="1 2" key="1">
    <citation type="submission" date="2019-02" db="EMBL/GenBank/DDBJ databases">
        <title>Deep-cultivation of Planctomycetes and their phenomic and genomic characterization uncovers novel biology.</title>
        <authorList>
            <person name="Wiegand S."/>
            <person name="Jogler M."/>
            <person name="Boedeker C."/>
            <person name="Pinto D."/>
            <person name="Vollmers J."/>
            <person name="Rivas-Marin E."/>
            <person name="Kohn T."/>
            <person name="Peeters S.H."/>
            <person name="Heuer A."/>
            <person name="Rast P."/>
            <person name="Oberbeckmann S."/>
            <person name="Bunk B."/>
            <person name="Jeske O."/>
            <person name="Meyerdierks A."/>
            <person name="Storesund J.E."/>
            <person name="Kallscheuer N."/>
            <person name="Luecker S."/>
            <person name="Lage O.M."/>
            <person name="Pohl T."/>
            <person name="Merkel B.J."/>
            <person name="Hornburger P."/>
            <person name="Mueller R.-W."/>
            <person name="Bruemmer F."/>
            <person name="Labrenz M."/>
            <person name="Spormann A.M."/>
            <person name="Op Den Camp H."/>
            <person name="Overmann J."/>
            <person name="Amann R."/>
            <person name="Jetten M.S.M."/>
            <person name="Mascher T."/>
            <person name="Medema M.H."/>
            <person name="Devos D.P."/>
            <person name="Kaster A.-K."/>
            <person name="Ovreas L."/>
            <person name="Rohde M."/>
            <person name="Galperin M.Y."/>
            <person name="Jogler C."/>
        </authorList>
    </citation>
    <scope>NUCLEOTIDE SEQUENCE [LARGE SCALE GENOMIC DNA]</scope>
    <source>
        <strain evidence="1 2">Pla52o</strain>
    </source>
</reference>